<gene>
    <name evidence="1" type="ORF">P167DRAFT_60246</name>
</gene>
<keyword evidence="2" id="KW-1185">Reference proteome</keyword>
<dbReference type="InParanoid" id="A0A3N4KVV2"/>
<dbReference type="EMBL" id="ML119117">
    <property type="protein sequence ID" value="RPB14676.1"/>
    <property type="molecule type" value="Genomic_DNA"/>
</dbReference>
<name>A0A3N4KVV2_9PEZI</name>
<evidence type="ECO:0000313" key="1">
    <source>
        <dbReference type="EMBL" id="RPB14676.1"/>
    </source>
</evidence>
<protein>
    <submittedName>
        <fullName evidence="1">Uncharacterized protein</fullName>
    </submittedName>
</protein>
<evidence type="ECO:0000313" key="2">
    <source>
        <dbReference type="Proteomes" id="UP000277580"/>
    </source>
</evidence>
<sequence length="117" mass="13415">MFLVIIYMGVEQYISRYGGTYICSLRSQECVSILYVDFEDAIVVDSVEISRCRDHRFGSDSNWVASVLAGKLRMQVYNLSVCGVGIVGRIVTPWMRRKDLSISSFSSFKTLRFILFF</sequence>
<organism evidence="1 2">
    <name type="scientific">Morchella conica CCBAS932</name>
    <dbReference type="NCBI Taxonomy" id="1392247"/>
    <lineage>
        <taxon>Eukaryota</taxon>
        <taxon>Fungi</taxon>
        <taxon>Dikarya</taxon>
        <taxon>Ascomycota</taxon>
        <taxon>Pezizomycotina</taxon>
        <taxon>Pezizomycetes</taxon>
        <taxon>Pezizales</taxon>
        <taxon>Morchellaceae</taxon>
        <taxon>Morchella</taxon>
    </lineage>
</organism>
<dbReference type="AlphaFoldDB" id="A0A3N4KVV2"/>
<reference evidence="1 2" key="1">
    <citation type="journal article" date="2018" name="Nat. Ecol. Evol.">
        <title>Pezizomycetes genomes reveal the molecular basis of ectomycorrhizal truffle lifestyle.</title>
        <authorList>
            <person name="Murat C."/>
            <person name="Payen T."/>
            <person name="Noel B."/>
            <person name="Kuo A."/>
            <person name="Morin E."/>
            <person name="Chen J."/>
            <person name="Kohler A."/>
            <person name="Krizsan K."/>
            <person name="Balestrini R."/>
            <person name="Da Silva C."/>
            <person name="Montanini B."/>
            <person name="Hainaut M."/>
            <person name="Levati E."/>
            <person name="Barry K.W."/>
            <person name="Belfiori B."/>
            <person name="Cichocki N."/>
            <person name="Clum A."/>
            <person name="Dockter R.B."/>
            <person name="Fauchery L."/>
            <person name="Guy J."/>
            <person name="Iotti M."/>
            <person name="Le Tacon F."/>
            <person name="Lindquist E.A."/>
            <person name="Lipzen A."/>
            <person name="Malagnac F."/>
            <person name="Mello A."/>
            <person name="Molinier V."/>
            <person name="Miyauchi S."/>
            <person name="Poulain J."/>
            <person name="Riccioni C."/>
            <person name="Rubini A."/>
            <person name="Sitrit Y."/>
            <person name="Splivallo R."/>
            <person name="Traeger S."/>
            <person name="Wang M."/>
            <person name="Zifcakova L."/>
            <person name="Wipf D."/>
            <person name="Zambonelli A."/>
            <person name="Paolocci F."/>
            <person name="Nowrousian M."/>
            <person name="Ottonello S."/>
            <person name="Baldrian P."/>
            <person name="Spatafora J.W."/>
            <person name="Henrissat B."/>
            <person name="Nagy L.G."/>
            <person name="Aury J.M."/>
            <person name="Wincker P."/>
            <person name="Grigoriev I.V."/>
            <person name="Bonfante P."/>
            <person name="Martin F.M."/>
        </authorList>
    </citation>
    <scope>NUCLEOTIDE SEQUENCE [LARGE SCALE GENOMIC DNA]</scope>
    <source>
        <strain evidence="1 2">CCBAS932</strain>
    </source>
</reference>
<dbReference type="Proteomes" id="UP000277580">
    <property type="component" value="Unassembled WGS sequence"/>
</dbReference>
<proteinExistence type="predicted"/>
<accession>A0A3N4KVV2</accession>